<evidence type="ECO:0000313" key="4">
    <source>
        <dbReference type="Proteomes" id="UP001530377"/>
    </source>
</evidence>
<feature type="transmembrane region" description="Helical" evidence="2">
    <location>
        <begin position="378"/>
        <end position="396"/>
    </location>
</feature>
<keyword evidence="2" id="KW-0812">Transmembrane</keyword>
<feature type="transmembrane region" description="Helical" evidence="2">
    <location>
        <begin position="449"/>
        <end position="473"/>
    </location>
</feature>
<feature type="transmembrane region" description="Helical" evidence="2">
    <location>
        <begin position="565"/>
        <end position="585"/>
    </location>
</feature>
<gene>
    <name evidence="3" type="ORF">ACHAXA_006082</name>
</gene>
<keyword evidence="4" id="KW-1185">Reference proteome</keyword>
<proteinExistence type="predicted"/>
<accession>A0ABD3SBD9</accession>
<keyword evidence="2" id="KW-1133">Transmembrane helix</keyword>
<dbReference type="InterPro" id="IPR007369">
    <property type="entry name" value="Peptidase_A22B_SPP"/>
</dbReference>
<feature type="compositionally biased region" description="Basic and acidic residues" evidence="1">
    <location>
        <begin position="20"/>
        <end position="30"/>
    </location>
</feature>
<evidence type="ECO:0000256" key="1">
    <source>
        <dbReference type="SAM" id="MobiDB-lite"/>
    </source>
</evidence>
<dbReference type="AlphaFoldDB" id="A0ABD3SBD9"/>
<feature type="transmembrane region" description="Helical" evidence="2">
    <location>
        <begin position="416"/>
        <end position="437"/>
    </location>
</feature>
<dbReference type="EMBL" id="JALLPB020000088">
    <property type="protein sequence ID" value="KAL3821662.1"/>
    <property type="molecule type" value="Genomic_DNA"/>
</dbReference>
<evidence type="ECO:0000256" key="2">
    <source>
        <dbReference type="SAM" id="Phobius"/>
    </source>
</evidence>
<sequence>MPRRLLMPVFGDGMMSAVDGRVRSNGREGDGATSSSRDDDDDDDDDDDNDDDDGSTRSRPRRRWGMIPLQSTHPSVVPIFVYAIAPFLPLAWICISNDDYLARRHNFDALLVSSSSSAAADDVVPILDPSSDYYPSLIASYDDAMHGLLYLLISKRLALYFLATIATAYAGWRAYATGVHSMRHGTHVGPGYALDGLNQEVLSGERYRRQRRRRRRAVDAPLDALVHDDDVGGINEVVENDGDYGGEGIGPFASLVDDGPTSSEDVGTFLACRWPFRTLCRGMVARSMIHRRGGGDGLANAIVNKLVCLGPILSRFPSAIVCLLFLATEFRWEIPNNGIIGGGGRWRDSHSMTMTATATMTTTTETINTDTTTRRHPIFCAGNALALAYVIGAYLAKVHPTIDIGPIKLNLWPLQNGANVALAATVARALSPFLLAMTSPTSHKSIRTVAIALFGLAIFDAVATFGTVANAAADVASGPMSVMEVVARSKLASWQPGLLEVIVGHNNSMVTDALGLGDVVFPSILVTWGFAACRTCDLVGEDIDDIDGNYSRGGLHHHPYASTTVLGYVLGSFVTEIVGIFGMLGNTSGLPALVFLMPSMLCAVTAMAWSRNELYDVWGVANGNLGTTKIDQEMMKVK</sequence>
<comment type="caution">
    <text evidence="3">The sequence shown here is derived from an EMBL/GenBank/DDBJ whole genome shotgun (WGS) entry which is preliminary data.</text>
</comment>
<dbReference type="PANTHER" id="PTHR12174">
    <property type="entry name" value="SIGNAL PEPTIDE PEPTIDASE"/>
    <property type="match status" value="1"/>
</dbReference>
<evidence type="ECO:0000313" key="3">
    <source>
        <dbReference type="EMBL" id="KAL3821662.1"/>
    </source>
</evidence>
<feature type="region of interest" description="Disordered" evidence="1">
    <location>
        <begin position="16"/>
        <end position="61"/>
    </location>
</feature>
<feature type="transmembrane region" description="Helical" evidence="2">
    <location>
        <begin position="147"/>
        <end position="172"/>
    </location>
</feature>
<dbReference type="Proteomes" id="UP001530377">
    <property type="component" value="Unassembled WGS sequence"/>
</dbReference>
<dbReference type="PANTHER" id="PTHR12174:SF22">
    <property type="entry name" value="SIGNAL PEPTIDE PEPTIDASE-LIKE 3"/>
    <property type="match status" value="1"/>
</dbReference>
<reference evidence="3 4" key="1">
    <citation type="submission" date="2024-10" db="EMBL/GenBank/DDBJ databases">
        <title>Updated reference genomes for cyclostephanoid diatoms.</title>
        <authorList>
            <person name="Roberts W.R."/>
            <person name="Alverson A.J."/>
        </authorList>
    </citation>
    <scope>NUCLEOTIDE SEQUENCE [LARGE SCALE GENOMIC DNA]</scope>
    <source>
        <strain evidence="3 4">AJA228-03</strain>
    </source>
</reference>
<name>A0ABD3SBD9_9STRA</name>
<feature type="transmembrane region" description="Helical" evidence="2">
    <location>
        <begin position="592"/>
        <end position="610"/>
    </location>
</feature>
<feature type="compositionally biased region" description="Acidic residues" evidence="1">
    <location>
        <begin position="38"/>
        <end position="53"/>
    </location>
</feature>
<protein>
    <submittedName>
        <fullName evidence="3">Uncharacterized protein</fullName>
    </submittedName>
</protein>
<keyword evidence="2" id="KW-0472">Membrane</keyword>
<dbReference type="Pfam" id="PF04258">
    <property type="entry name" value="Peptidase_A22B"/>
    <property type="match status" value="1"/>
</dbReference>
<organism evidence="3 4">
    <name type="scientific">Cyclostephanos tholiformis</name>
    <dbReference type="NCBI Taxonomy" id="382380"/>
    <lineage>
        <taxon>Eukaryota</taxon>
        <taxon>Sar</taxon>
        <taxon>Stramenopiles</taxon>
        <taxon>Ochrophyta</taxon>
        <taxon>Bacillariophyta</taxon>
        <taxon>Coscinodiscophyceae</taxon>
        <taxon>Thalassiosirophycidae</taxon>
        <taxon>Stephanodiscales</taxon>
        <taxon>Stephanodiscaceae</taxon>
        <taxon>Cyclostephanos</taxon>
    </lineage>
</organism>